<comment type="caution">
    <text evidence="5">The sequence shown here is derived from an EMBL/GenBank/DDBJ whole genome shotgun (WGS) entry which is preliminary data.</text>
</comment>
<keyword evidence="3" id="KW-0325">Glycoprotein</keyword>
<proteinExistence type="predicted"/>
<dbReference type="GO" id="GO:0016757">
    <property type="term" value="F:glycosyltransferase activity"/>
    <property type="evidence" value="ECO:0007669"/>
    <property type="project" value="UniProtKB-KW"/>
</dbReference>
<evidence type="ECO:0000259" key="4">
    <source>
        <dbReference type="Pfam" id="PF04577"/>
    </source>
</evidence>
<sequence>MSKGFVKLMENEDSTHQINRLSVPHGHVTTKEWVYKHSELHDQIQYIRVFPEHKIQRPLPKLKDGSVNHGAFLDQQTVESPEAFVAVIPQGRVWGTVGFVASPDNMLLSDVSNWFNTPADGHPAFAKSSLPTVCDFEGSVAVLSTAGWWNYYHWLFDTLPRYELLRKSHIEVDRFVVSFFPDSYQTDTLKILGVPEVKMIRCTEMSHIRAERLVIPSLPGFMGRIPAWVCEFLRRTFLPSEKPKENGRLRLYISRAKAAGRKIINESKLLDFLLQQNFQLLYLEEIGIHEQVRLFSNAEVIVAPHGAGLANLVFCTPGTKVLELLGPQYINPMFWGLCSHIPLEYRYLIGEGEQDAAEVNAFSSGNYLANFAVDVEKVESQLKDWISFK</sequence>
<dbReference type="InterPro" id="IPR049625">
    <property type="entry name" value="Glyco_transf_61_cat"/>
</dbReference>
<evidence type="ECO:0000256" key="3">
    <source>
        <dbReference type="ARBA" id="ARBA00023180"/>
    </source>
</evidence>
<evidence type="ECO:0000313" key="5">
    <source>
        <dbReference type="EMBL" id="MTV50384.1"/>
    </source>
</evidence>
<dbReference type="EMBL" id="WNKU01000024">
    <property type="protein sequence ID" value="MTV50384.1"/>
    <property type="molecule type" value="Genomic_DNA"/>
</dbReference>
<dbReference type="Pfam" id="PF04577">
    <property type="entry name" value="Glyco_transf_61"/>
    <property type="match status" value="1"/>
</dbReference>
<dbReference type="AlphaFoldDB" id="A0A6I3SMZ7"/>
<dbReference type="PANTHER" id="PTHR20961">
    <property type="entry name" value="GLYCOSYLTRANSFERASE"/>
    <property type="match status" value="1"/>
</dbReference>
<keyword evidence="6" id="KW-1185">Reference proteome</keyword>
<reference evidence="5 6" key="1">
    <citation type="submission" date="2019-11" db="EMBL/GenBank/DDBJ databases">
        <title>Whole-genome sequence of a the green, strictly anaerobic photosynthetic bacterium Heliobacillus mobilis DSM 6151.</title>
        <authorList>
            <person name="Kyndt J.A."/>
            <person name="Meyer T.E."/>
        </authorList>
    </citation>
    <scope>NUCLEOTIDE SEQUENCE [LARGE SCALE GENOMIC DNA]</scope>
    <source>
        <strain evidence="5 6">DSM 6151</strain>
    </source>
</reference>
<name>A0A6I3SMZ7_HELMO</name>
<dbReference type="Proteomes" id="UP000430670">
    <property type="component" value="Unassembled WGS sequence"/>
</dbReference>
<gene>
    <name evidence="5" type="ORF">GJ688_15575</name>
</gene>
<accession>A0A6I3SMZ7</accession>
<organism evidence="5 6">
    <name type="scientific">Heliobacterium mobile</name>
    <name type="common">Heliobacillus mobilis</name>
    <dbReference type="NCBI Taxonomy" id="28064"/>
    <lineage>
        <taxon>Bacteria</taxon>
        <taxon>Bacillati</taxon>
        <taxon>Bacillota</taxon>
        <taxon>Clostridia</taxon>
        <taxon>Eubacteriales</taxon>
        <taxon>Heliobacteriaceae</taxon>
        <taxon>Heliobacterium</taxon>
    </lineage>
</organism>
<dbReference type="InterPro" id="IPR007657">
    <property type="entry name" value="Glycosyltransferase_61"/>
</dbReference>
<feature type="domain" description="Glycosyltransferase 61 catalytic" evidence="4">
    <location>
        <begin position="151"/>
        <end position="322"/>
    </location>
</feature>
<protein>
    <submittedName>
        <fullName evidence="5">DUF563 domain-containing protein</fullName>
    </submittedName>
</protein>
<keyword evidence="1" id="KW-0328">Glycosyltransferase</keyword>
<keyword evidence="2" id="KW-0808">Transferase</keyword>
<evidence type="ECO:0000256" key="1">
    <source>
        <dbReference type="ARBA" id="ARBA00022676"/>
    </source>
</evidence>
<evidence type="ECO:0000313" key="6">
    <source>
        <dbReference type="Proteomes" id="UP000430670"/>
    </source>
</evidence>
<dbReference type="OrthoDB" id="1883336at2"/>
<evidence type="ECO:0000256" key="2">
    <source>
        <dbReference type="ARBA" id="ARBA00022679"/>
    </source>
</evidence>